<evidence type="ECO:0000256" key="1">
    <source>
        <dbReference type="ARBA" id="ARBA00023015"/>
    </source>
</evidence>
<evidence type="ECO:0000313" key="5">
    <source>
        <dbReference type="EMBL" id="VFR32808.1"/>
    </source>
</evidence>
<dbReference type="Gene3D" id="1.10.10.60">
    <property type="entry name" value="Homeodomain-like"/>
    <property type="match status" value="1"/>
</dbReference>
<sequence length="198" mass="21536">MVATAVRVMEATGETGFSVRKVGAEMGCDPMAILYHFKSKEGLHRAMADWLTAQLQPVPAALPWDARLRALAMQYRQLALQYRGTFGLMLRFVNTGVSDFAHIETVYGAICDAGVPQAEVPAVVLSWYATVYGLAAGETGGMIRPATQAEQDEVAALPDADYPLLKRFMPRFASLDSGAVFEVALGMLHAGIRERARQ</sequence>
<dbReference type="EMBL" id="CAADHY010000032">
    <property type="protein sequence ID" value="VFR32808.1"/>
    <property type="molecule type" value="Genomic_DNA"/>
</dbReference>
<gene>
    <name evidence="5" type="ORF">AMP9_2776</name>
</gene>
<dbReference type="Pfam" id="PF02909">
    <property type="entry name" value="TetR_C_1"/>
    <property type="match status" value="1"/>
</dbReference>
<name>A0A484Q301_9ZZZZ</name>
<dbReference type="InterPro" id="IPR004111">
    <property type="entry name" value="Repressor_TetR_C"/>
</dbReference>
<keyword evidence="3" id="KW-0804">Transcription</keyword>
<feature type="domain" description="HTH tetR-type" evidence="4">
    <location>
        <begin position="1"/>
        <end position="55"/>
    </location>
</feature>
<keyword evidence="2" id="KW-0238">DNA-binding</keyword>
<reference evidence="5" key="1">
    <citation type="submission" date="2019-03" db="EMBL/GenBank/DDBJ databases">
        <authorList>
            <person name="Danneels B."/>
        </authorList>
    </citation>
    <scope>NUCLEOTIDE SEQUENCE</scope>
</reference>
<accession>A0A484Q301</accession>
<dbReference type="Pfam" id="PF00440">
    <property type="entry name" value="TetR_N"/>
    <property type="match status" value="1"/>
</dbReference>
<keyword evidence="1" id="KW-0805">Transcription regulation</keyword>
<dbReference type="GO" id="GO:0003677">
    <property type="term" value="F:DNA binding"/>
    <property type="evidence" value="ECO:0007669"/>
    <property type="project" value="UniProtKB-KW"/>
</dbReference>
<dbReference type="InterPro" id="IPR009057">
    <property type="entry name" value="Homeodomain-like_sf"/>
</dbReference>
<protein>
    <submittedName>
        <fullName evidence="5">Transcriptional regulator, TetR family</fullName>
    </submittedName>
</protein>
<dbReference type="GO" id="GO:0045892">
    <property type="term" value="P:negative regulation of DNA-templated transcription"/>
    <property type="evidence" value="ECO:0007669"/>
    <property type="project" value="InterPro"/>
</dbReference>
<dbReference type="PROSITE" id="PS50977">
    <property type="entry name" value="HTH_TETR_2"/>
    <property type="match status" value="1"/>
</dbReference>
<dbReference type="InterPro" id="IPR036271">
    <property type="entry name" value="Tet_transcr_reg_TetR-rel_C_sf"/>
</dbReference>
<proteinExistence type="predicted"/>
<organism evidence="5">
    <name type="scientific">plant metagenome</name>
    <dbReference type="NCBI Taxonomy" id="1297885"/>
    <lineage>
        <taxon>unclassified sequences</taxon>
        <taxon>metagenomes</taxon>
        <taxon>organismal metagenomes</taxon>
    </lineage>
</organism>
<evidence type="ECO:0000256" key="3">
    <source>
        <dbReference type="ARBA" id="ARBA00023163"/>
    </source>
</evidence>
<dbReference type="InterPro" id="IPR001647">
    <property type="entry name" value="HTH_TetR"/>
</dbReference>
<dbReference type="SUPFAM" id="SSF48498">
    <property type="entry name" value="Tetracyclin repressor-like, C-terminal domain"/>
    <property type="match status" value="1"/>
</dbReference>
<dbReference type="SUPFAM" id="SSF46689">
    <property type="entry name" value="Homeodomain-like"/>
    <property type="match status" value="1"/>
</dbReference>
<dbReference type="AlphaFoldDB" id="A0A484Q301"/>
<dbReference type="Gene3D" id="1.10.357.10">
    <property type="entry name" value="Tetracycline Repressor, domain 2"/>
    <property type="match status" value="1"/>
</dbReference>
<evidence type="ECO:0000259" key="4">
    <source>
        <dbReference type="PROSITE" id="PS50977"/>
    </source>
</evidence>
<evidence type="ECO:0000256" key="2">
    <source>
        <dbReference type="ARBA" id="ARBA00023125"/>
    </source>
</evidence>